<dbReference type="KEGG" id="shs:STEHIDRAFT_163292"/>
<organism evidence="2 3">
    <name type="scientific">Stereum hirsutum (strain FP-91666)</name>
    <name type="common">White-rot fungus</name>
    <dbReference type="NCBI Taxonomy" id="721885"/>
    <lineage>
        <taxon>Eukaryota</taxon>
        <taxon>Fungi</taxon>
        <taxon>Dikarya</taxon>
        <taxon>Basidiomycota</taxon>
        <taxon>Agaricomycotina</taxon>
        <taxon>Agaricomycetes</taxon>
        <taxon>Russulales</taxon>
        <taxon>Stereaceae</taxon>
        <taxon>Stereum</taxon>
    </lineage>
</organism>
<dbReference type="RefSeq" id="XP_007311022.1">
    <property type="nucleotide sequence ID" value="XM_007310960.1"/>
</dbReference>
<keyword evidence="3" id="KW-1185">Reference proteome</keyword>
<protein>
    <submittedName>
        <fullName evidence="2">Uncharacterized protein</fullName>
    </submittedName>
</protein>
<sequence length="176" mass="17863">EDTALHSLSQASTDTGSNSDNTHDVNQTGESRQDAAVVADSDQGLSNPGPTVVEPINPPSASTTTAAASAASLVAPTTTSTNVAAPANALPVLLDIAIRGGTNPAVFQTADEARGKAGGKRKRPTKMGPVEPSTKKPATKKRKATVARNGTEGTNGGSDDVMEVAPKLTIRIPARK</sequence>
<accession>R7RYS7</accession>
<feature type="non-terminal residue" evidence="2">
    <location>
        <position position="1"/>
    </location>
</feature>
<feature type="region of interest" description="Disordered" evidence="1">
    <location>
        <begin position="107"/>
        <end position="162"/>
    </location>
</feature>
<reference evidence="3" key="1">
    <citation type="journal article" date="2012" name="Science">
        <title>The Paleozoic origin of enzymatic lignin decomposition reconstructed from 31 fungal genomes.</title>
        <authorList>
            <person name="Floudas D."/>
            <person name="Binder M."/>
            <person name="Riley R."/>
            <person name="Barry K."/>
            <person name="Blanchette R.A."/>
            <person name="Henrissat B."/>
            <person name="Martinez A.T."/>
            <person name="Otillar R."/>
            <person name="Spatafora J.W."/>
            <person name="Yadav J.S."/>
            <person name="Aerts A."/>
            <person name="Benoit I."/>
            <person name="Boyd A."/>
            <person name="Carlson A."/>
            <person name="Copeland A."/>
            <person name="Coutinho P.M."/>
            <person name="de Vries R.P."/>
            <person name="Ferreira P."/>
            <person name="Findley K."/>
            <person name="Foster B."/>
            <person name="Gaskell J."/>
            <person name="Glotzer D."/>
            <person name="Gorecki P."/>
            <person name="Heitman J."/>
            <person name="Hesse C."/>
            <person name="Hori C."/>
            <person name="Igarashi K."/>
            <person name="Jurgens J.A."/>
            <person name="Kallen N."/>
            <person name="Kersten P."/>
            <person name="Kohler A."/>
            <person name="Kuees U."/>
            <person name="Kumar T.K.A."/>
            <person name="Kuo A."/>
            <person name="LaButti K."/>
            <person name="Larrondo L.F."/>
            <person name="Lindquist E."/>
            <person name="Ling A."/>
            <person name="Lombard V."/>
            <person name="Lucas S."/>
            <person name="Lundell T."/>
            <person name="Martin R."/>
            <person name="McLaughlin D.J."/>
            <person name="Morgenstern I."/>
            <person name="Morin E."/>
            <person name="Murat C."/>
            <person name="Nagy L.G."/>
            <person name="Nolan M."/>
            <person name="Ohm R.A."/>
            <person name="Patyshakuliyeva A."/>
            <person name="Rokas A."/>
            <person name="Ruiz-Duenas F.J."/>
            <person name="Sabat G."/>
            <person name="Salamov A."/>
            <person name="Samejima M."/>
            <person name="Schmutz J."/>
            <person name="Slot J.C."/>
            <person name="St John F."/>
            <person name="Stenlid J."/>
            <person name="Sun H."/>
            <person name="Sun S."/>
            <person name="Syed K."/>
            <person name="Tsang A."/>
            <person name="Wiebenga A."/>
            <person name="Young D."/>
            <person name="Pisabarro A."/>
            <person name="Eastwood D.C."/>
            <person name="Martin F."/>
            <person name="Cullen D."/>
            <person name="Grigoriev I.V."/>
            <person name="Hibbett D.S."/>
        </authorList>
    </citation>
    <scope>NUCLEOTIDE SEQUENCE [LARGE SCALE GENOMIC DNA]</scope>
    <source>
        <strain evidence="3">FP-91666</strain>
    </source>
</reference>
<dbReference type="Proteomes" id="UP000053927">
    <property type="component" value="Unassembled WGS sequence"/>
</dbReference>
<dbReference type="EMBL" id="JH687400">
    <property type="protein sequence ID" value="EIM80045.1"/>
    <property type="molecule type" value="Genomic_DNA"/>
</dbReference>
<proteinExistence type="predicted"/>
<gene>
    <name evidence="2" type="ORF">STEHIDRAFT_163292</name>
</gene>
<feature type="region of interest" description="Disordered" evidence="1">
    <location>
        <begin position="1"/>
        <end position="64"/>
    </location>
</feature>
<dbReference type="GeneID" id="18802284"/>
<name>R7RYS7_STEHR</name>
<feature type="compositionally biased region" description="Polar residues" evidence="1">
    <location>
        <begin position="1"/>
        <end position="30"/>
    </location>
</feature>
<evidence type="ECO:0000313" key="3">
    <source>
        <dbReference type="Proteomes" id="UP000053927"/>
    </source>
</evidence>
<evidence type="ECO:0000313" key="2">
    <source>
        <dbReference type="EMBL" id="EIM80045.1"/>
    </source>
</evidence>
<dbReference type="AlphaFoldDB" id="R7RYS7"/>
<evidence type="ECO:0000256" key="1">
    <source>
        <dbReference type="SAM" id="MobiDB-lite"/>
    </source>
</evidence>